<evidence type="ECO:0000256" key="3">
    <source>
        <dbReference type="SAM" id="SignalP"/>
    </source>
</evidence>
<dbReference type="PANTHER" id="PTHR24035">
    <property type="entry name" value="MULTIPLE EPIDERMAL GROWTH FACTOR-LIKE DOMAINS PROTEIN"/>
    <property type="match status" value="1"/>
</dbReference>
<dbReference type="Proteomes" id="UP000002316">
    <property type="component" value="Chromosome 2"/>
</dbReference>
<keyword evidence="3" id="KW-0732">Signal</keyword>
<keyword evidence="2" id="KW-0812">Transmembrane</keyword>
<feature type="region of interest" description="Disordered" evidence="1">
    <location>
        <begin position="780"/>
        <end position="802"/>
    </location>
</feature>
<dbReference type="InterPro" id="IPR002049">
    <property type="entry name" value="LE_dom"/>
</dbReference>
<feature type="compositionally biased region" description="Polar residues" evidence="1">
    <location>
        <begin position="786"/>
        <end position="802"/>
    </location>
</feature>
<evidence type="ECO:0000259" key="4">
    <source>
        <dbReference type="PROSITE" id="PS00022"/>
    </source>
</evidence>
<dbReference type="OrthoDB" id="18487at2759"/>
<dbReference type="EMBL" id="FN554965">
    <property type="protein sequence ID" value="CBH09334.1"/>
    <property type="molecule type" value="Genomic_DNA"/>
</dbReference>
<feature type="domain" description="EGF-like" evidence="4">
    <location>
        <begin position="566"/>
        <end position="577"/>
    </location>
</feature>
<feature type="domain" description="EGF-like" evidence="4">
    <location>
        <begin position="521"/>
        <end position="532"/>
    </location>
</feature>
<dbReference type="GeneID" id="23858822"/>
<dbReference type="PANTHER" id="PTHR24035:SF109">
    <property type="entry name" value="PROTEIN DRAPER"/>
    <property type="match status" value="1"/>
</dbReference>
<dbReference type="InterPro" id="IPR000742">
    <property type="entry name" value="EGF"/>
</dbReference>
<dbReference type="AlphaFoldDB" id="C9ZIW8"/>
<reference evidence="6" key="1">
    <citation type="journal article" date="2010" name="PLoS Negl. Trop. Dis.">
        <title>The genome sequence of Trypanosoma brucei gambiense, causative agent of chronic human african trypanosomiasis.</title>
        <authorList>
            <person name="Jackson A.P."/>
            <person name="Sanders M."/>
            <person name="Berry A."/>
            <person name="McQuillan J."/>
            <person name="Aslett M.A."/>
            <person name="Quail M.A."/>
            <person name="Chukualim B."/>
            <person name="Capewell P."/>
            <person name="MacLeod A."/>
            <person name="Melville S.E."/>
            <person name="Gibson W."/>
            <person name="Barry J.D."/>
            <person name="Berriman M."/>
            <person name="Hertz-Fowler C."/>
        </authorList>
    </citation>
    <scope>NUCLEOTIDE SEQUENCE [LARGE SCALE GENOMIC DNA]</scope>
    <source>
        <strain evidence="6">MHOM/CI/86/DAL972</strain>
    </source>
</reference>
<evidence type="ECO:0000313" key="6">
    <source>
        <dbReference type="Proteomes" id="UP000002316"/>
    </source>
</evidence>
<organism evidence="5 6">
    <name type="scientific">Trypanosoma brucei gambiense (strain MHOM/CI/86/DAL972)</name>
    <dbReference type="NCBI Taxonomy" id="679716"/>
    <lineage>
        <taxon>Eukaryota</taxon>
        <taxon>Discoba</taxon>
        <taxon>Euglenozoa</taxon>
        <taxon>Kinetoplastea</taxon>
        <taxon>Metakinetoplastina</taxon>
        <taxon>Trypanosomatida</taxon>
        <taxon>Trypanosomatidae</taxon>
        <taxon>Trypanosoma</taxon>
    </lineage>
</organism>
<feature type="transmembrane region" description="Helical" evidence="2">
    <location>
        <begin position="690"/>
        <end position="715"/>
    </location>
</feature>
<dbReference type="RefSeq" id="XP_011771642.1">
    <property type="nucleotide sequence ID" value="XM_011773340.1"/>
</dbReference>
<dbReference type="VEuPathDB" id="TriTrypDB:Tbg.972.2.480"/>
<accession>C9ZIW8</accession>
<proteinExistence type="predicted"/>
<name>C9ZIW8_TRYB9</name>
<protein>
    <recommendedName>
        <fullName evidence="4">EGF-like domain-containing protein</fullName>
    </recommendedName>
</protein>
<keyword evidence="2" id="KW-1133">Transmembrane helix</keyword>
<gene>
    <name evidence="5" type="ORF">TbgDal_II480</name>
</gene>
<dbReference type="CDD" id="cd00055">
    <property type="entry name" value="EGF_Lam"/>
    <property type="match status" value="1"/>
</dbReference>
<evidence type="ECO:0000256" key="2">
    <source>
        <dbReference type="SAM" id="Phobius"/>
    </source>
</evidence>
<dbReference type="PROSITE" id="PS00022">
    <property type="entry name" value="EGF_1"/>
    <property type="match status" value="2"/>
</dbReference>
<keyword evidence="2" id="KW-0472">Membrane</keyword>
<feature type="signal peptide" evidence="3">
    <location>
        <begin position="1"/>
        <end position="21"/>
    </location>
</feature>
<evidence type="ECO:0000313" key="5">
    <source>
        <dbReference type="EMBL" id="CBH09334.1"/>
    </source>
</evidence>
<dbReference type="InterPro" id="IPR052108">
    <property type="entry name" value="MEGF/SIB"/>
</dbReference>
<evidence type="ECO:0000256" key="1">
    <source>
        <dbReference type="SAM" id="MobiDB-lite"/>
    </source>
</evidence>
<sequence length="802" mass="88996">MNILWLTCIVVVATNVASGRAAIVGYETEIVRAGDVSKGSYHWAKYIEGTGPNTRRISSFRDGIVHHEELGFMSPFFSSDNISWHVSPFGFLTSLSFPPCSSSCVRTTLRSLRKQSEQPKSSDRFLPMIGVYVADFSPFTKVFTFKTRYPNGERAESGGCHIVEYRSMLMHGCSSSEKSRLKAQVEVCSDGLIVMRYREVPKCGPVSVGIALSAREQNFTFIDSDLEDIAAIRYSPVHDNCSKFSTNRSCNDMHGRCKWHETTDECVDESVAKSRSPRRTRSESIPASNEYYDLKVSRSSRNVEYDDLQKHFKLLTVGKVVGLDLGFSFPFFARDQPNLRTNRVYIHSSGVISLFSEKQNCKPVRNMCPNGDYSFAIMPFVTPQTWASRTSVEYSPLGKRVKGDPFCNDSHCLEGIAIRVSSRTYDLSLHKYQHIVYLDQSGAIEFRYSEGIETFLVLTGKEFSAVPPPYIGISRSGINDKNTIIVPPSLIGEDKQVRFDTSQSCSHCGANGRCVSPTGECECFEGHIGKFCGECSPGHYGPSCIKCRKCENGGTCDDGRKGSGGCKCMGMFSGENCTTKCANSFDCSNCNLHGGYCECGTCHCYGTNGWSGENCSVFQDPCQRLSFGGCKVCLNDTANECAFCSDWMCYSKRLKGTMNEYYCPGNIFDEDPSLCLPLPQPDAPMKENGIAIPLGLSLCALFLACVTLILLRFVLLTRGIVNFLDVGAAGGAPSHVPARREREVVQFTFIPRAAAEGKKYVLGIPLKQIPLQKLYNYQEAQRERQNQSQDSPFTFTHSSDRE</sequence>
<dbReference type="KEGG" id="tbg:TbgDal_II480"/>
<feature type="chain" id="PRO_5003005326" description="EGF-like domain-containing protein" evidence="3">
    <location>
        <begin position="22"/>
        <end position="802"/>
    </location>
</feature>